<protein>
    <submittedName>
        <fullName evidence="3">Redoxin domain-containing protein</fullName>
    </submittedName>
</protein>
<comment type="caution">
    <text evidence="3">The sequence shown here is derived from an EMBL/GenBank/DDBJ whole genome shotgun (WGS) entry which is preliminary data.</text>
</comment>
<dbReference type="RefSeq" id="WP_224162664.1">
    <property type="nucleotide sequence ID" value="NZ_JAIRBT010000009.1"/>
</dbReference>
<evidence type="ECO:0000313" key="4">
    <source>
        <dbReference type="Proteomes" id="UP000774958"/>
    </source>
</evidence>
<keyword evidence="4" id="KW-1185">Reference proteome</keyword>
<gene>
    <name evidence="3" type="ORF">LA374_08490</name>
</gene>
<dbReference type="InterPro" id="IPR036249">
    <property type="entry name" value="Thioredoxin-like_sf"/>
</dbReference>
<evidence type="ECO:0000256" key="1">
    <source>
        <dbReference type="ARBA" id="ARBA00023284"/>
    </source>
</evidence>
<dbReference type="PROSITE" id="PS51257">
    <property type="entry name" value="PROKAR_LIPOPROTEIN"/>
    <property type="match status" value="1"/>
</dbReference>
<accession>A0ABS7VA17</accession>
<feature type="domain" description="Thioredoxin" evidence="2">
    <location>
        <begin position="12"/>
        <end position="148"/>
    </location>
</feature>
<dbReference type="SUPFAM" id="SSF52833">
    <property type="entry name" value="Thioredoxin-like"/>
    <property type="match status" value="1"/>
</dbReference>
<evidence type="ECO:0000259" key="2">
    <source>
        <dbReference type="PROSITE" id="PS51352"/>
    </source>
</evidence>
<dbReference type="InterPro" id="IPR017937">
    <property type="entry name" value="Thioredoxin_CS"/>
</dbReference>
<dbReference type="Proteomes" id="UP000774958">
    <property type="component" value="Unassembled WGS sequence"/>
</dbReference>
<dbReference type="CDD" id="cd02966">
    <property type="entry name" value="TlpA_like_family"/>
    <property type="match status" value="1"/>
</dbReference>
<reference evidence="3 4" key="1">
    <citation type="submission" date="2021-09" db="EMBL/GenBank/DDBJ databases">
        <title>Aeromonas schubertii isolated from Asian sea bass.</title>
        <authorList>
            <person name="Pinpimai K."/>
        </authorList>
    </citation>
    <scope>NUCLEOTIDE SEQUENCE [LARGE SCALE GENOMIC DNA]</scope>
    <source>
        <strain evidence="3 4">CHULA2021a</strain>
    </source>
</reference>
<dbReference type="PROSITE" id="PS51352">
    <property type="entry name" value="THIOREDOXIN_2"/>
    <property type="match status" value="1"/>
</dbReference>
<dbReference type="InterPro" id="IPR050553">
    <property type="entry name" value="Thioredoxin_ResA/DsbE_sf"/>
</dbReference>
<evidence type="ECO:0000313" key="3">
    <source>
        <dbReference type="EMBL" id="MBZ6066244.1"/>
    </source>
</evidence>
<proteinExistence type="predicted"/>
<keyword evidence="1" id="KW-0676">Redox-active center</keyword>
<dbReference type="PANTHER" id="PTHR42852">
    <property type="entry name" value="THIOL:DISULFIDE INTERCHANGE PROTEIN DSBE"/>
    <property type="match status" value="1"/>
</dbReference>
<dbReference type="EMBL" id="JAIRBT010000009">
    <property type="protein sequence ID" value="MBZ6066244.1"/>
    <property type="molecule type" value="Genomic_DNA"/>
</dbReference>
<dbReference type="Pfam" id="PF00085">
    <property type="entry name" value="Thioredoxin"/>
    <property type="match status" value="1"/>
</dbReference>
<sequence length="163" mass="18014">MKRICWAVVAGLLLGGCGEITQFEKASGARVALSEFYGRPLLVSYYAPWCAPCQSELPLLQEMVTRRGLQVLLVSYDATSQEELGRQGAPLAPELPLLRALPNARLPYPKPRALPTSYLLDANGQLKETITGELSARKVDELVTTMLTPLPRPEPWMIYSSKQ</sequence>
<dbReference type="PANTHER" id="PTHR42852:SF13">
    <property type="entry name" value="PROTEIN DIPZ"/>
    <property type="match status" value="1"/>
</dbReference>
<name>A0ABS7VA17_9GAMM</name>
<dbReference type="Gene3D" id="3.40.30.10">
    <property type="entry name" value="Glutaredoxin"/>
    <property type="match status" value="1"/>
</dbReference>
<dbReference type="PROSITE" id="PS00194">
    <property type="entry name" value="THIOREDOXIN_1"/>
    <property type="match status" value="1"/>
</dbReference>
<dbReference type="InterPro" id="IPR013766">
    <property type="entry name" value="Thioredoxin_domain"/>
</dbReference>
<organism evidence="3 4">
    <name type="scientific">Aeromonas schubertii</name>
    <dbReference type="NCBI Taxonomy" id="652"/>
    <lineage>
        <taxon>Bacteria</taxon>
        <taxon>Pseudomonadati</taxon>
        <taxon>Pseudomonadota</taxon>
        <taxon>Gammaproteobacteria</taxon>
        <taxon>Aeromonadales</taxon>
        <taxon>Aeromonadaceae</taxon>
        <taxon>Aeromonas</taxon>
    </lineage>
</organism>